<dbReference type="Pfam" id="PF00720">
    <property type="entry name" value="SSI"/>
    <property type="match status" value="1"/>
</dbReference>
<feature type="domain" description="Subtilisin inhibitor" evidence="8">
    <location>
        <begin position="45"/>
        <end position="113"/>
    </location>
</feature>
<organism evidence="9 10">
    <name type="scientific">Nonomuraea mangrovi</name>
    <dbReference type="NCBI Taxonomy" id="2316207"/>
    <lineage>
        <taxon>Bacteria</taxon>
        <taxon>Bacillati</taxon>
        <taxon>Actinomycetota</taxon>
        <taxon>Actinomycetes</taxon>
        <taxon>Streptosporangiales</taxon>
        <taxon>Streptosporangiaceae</taxon>
        <taxon>Nonomuraea</taxon>
    </lineage>
</organism>
<reference evidence="10" key="1">
    <citation type="journal article" date="2019" name="Int. J. Syst. Evol. Microbiol.">
        <title>The Global Catalogue of Microorganisms (GCM) 10K type strain sequencing project: providing services to taxonomists for standard genome sequencing and annotation.</title>
        <authorList>
            <consortium name="The Broad Institute Genomics Platform"/>
            <consortium name="The Broad Institute Genome Sequencing Center for Infectious Disease"/>
            <person name="Wu L."/>
            <person name="Ma J."/>
        </authorList>
    </citation>
    <scope>NUCLEOTIDE SEQUENCE [LARGE SCALE GENOMIC DNA]</scope>
    <source>
        <strain evidence="10">ICMP 6774ER</strain>
    </source>
</reference>
<evidence type="ECO:0000256" key="4">
    <source>
        <dbReference type="ARBA" id="ARBA00022690"/>
    </source>
</evidence>
<dbReference type="RefSeq" id="WP_379578526.1">
    <property type="nucleotide sequence ID" value="NZ_JBHUFV010000060.1"/>
</dbReference>
<evidence type="ECO:0000256" key="5">
    <source>
        <dbReference type="ARBA" id="ARBA00022900"/>
    </source>
</evidence>
<evidence type="ECO:0000313" key="9">
    <source>
        <dbReference type="EMBL" id="MFD1937388.1"/>
    </source>
</evidence>
<keyword evidence="6" id="KW-1015">Disulfide bond</keyword>
<keyword evidence="5" id="KW-0722">Serine protease inhibitor</keyword>
<keyword evidence="7" id="KW-0732">Signal</keyword>
<dbReference type="InterPro" id="IPR023549">
    <property type="entry name" value="Subtilisin_inhibitor"/>
</dbReference>
<evidence type="ECO:0000256" key="2">
    <source>
        <dbReference type="ARBA" id="ARBA00010472"/>
    </source>
</evidence>
<evidence type="ECO:0000259" key="8">
    <source>
        <dbReference type="Pfam" id="PF00720"/>
    </source>
</evidence>
<dbReference type="EMBL" id="JBHUFV010000060">
    <property type="protein sequence ID" value="MFD1937388.1"/>
    <property type="molecule type" value="Genomic_DNA"/>
</dbReference>
<accession>A0ABW4T5W9</accession>
<protein>
    <submittedName>
        <fullName evidence="9">SSI family serine proteinase inhibitor</fullName>
    </submittedName>
</protein>
<evidence type="ECO:0000313" key="10">
    <source>
        <dbReference type="Proteomes" id="UP001597368"/>
    </source>
</evidence>
<dbReference type="Proteomes" id="UP001597368">
    <property type="component" value="Unassembled WGS sequence"/>
</dbReference>
<keyword evidence="10" id="KW-1185">Reference proteome</keyword>
<comment type="caution">
    <text evidence="9">The sequence shown here is derived from an EMBL/GenBank/DDBJ whole genome shotgun (WGS) entry which is preliminary data.</text>
</comment>
<evidence type="ECO:0000256" key="1">
    <source>
        <dbReference type="ARBA" id="ARBA00004613"/>
    </source>
</evidence>
<dbReference type="Gene3D" id="3.30.350.10">
    <property type="entry name" value="Subtilisin inhibitor-like"/>
    <property type="match status" value="1"/>
</dbReference>
<comment type="subcellular location">
    <subcellularLocation>
        <location evidence="1">Secreted</location>
    </subcellularLocation>
</comment>
<feature type="signal peptide" evidence="7">
    <location>
        <begin position="1"/>
        <end position="23"/>
    </location>
</feature>
<dbReference type="SUPFAM" id="SSF55399">
    <property type="entry name" value="Subtilisin inhibitor"/>
    <property type="match status" value="1"/>
</dbReference>
<evidence type="ECO:0000256" key="6">
    <source>
        <dbReference type="ARBA" id="ARBA00023157"/>
    </source>
</evidence>
<dbReference type="PROSITE" id="PS00999">
    <property type="entry name" value="SSI"/>
    <property type="match status" value="1"/>
</dbReference>
<evidence type="ECO:0000256" key="7">
    <source>
        <dbReference type="SAM" id="SignalP"/>
    </source>
</evidence>
<dbReference type="InterPro" id="IPR020054">
    <property type="entry name" value="Prot_inh_SSI_I16_CS"/>
</dbReference>
<name>A0ABW4T5W9_9ACTN</name>
<feature type="chain" id="PRO_5045536813" evidence="7">
    <location>
        <begin position="24"/>
        <end position="127"/>
    </location>
</feature>
<keyword evidence="3" id="KW-0964">Secreted</keyword>
<comment type="similarity">
    <text evidence="2">Belongs to the protease inhibitor I16 (SSI) family.</text>
</comment>
<dbReference type="InterPro" id="IPR036819">
    <property type="entry name" value="Subtilisin_inhibitor-like_sf"/>
</dbReference>
<proteinExistence type="inferred from homology"/>
<evidence type="ECO:0000256" key="3">
    <source>
        <dbReference type="ARBA" id="ARBA00022525"/>
    </source>
</evidence>
<sequence length="127" mass="13111">MRFVMMAALASAALISTSATVSAAPASSATALLLVQVNVPGGWLTSVNLTCGPAGGAHPKPASACALLTDVDGDLARYPGEEGVCTKEYLPHEVSLTGRWAGRPVRFEKTFANQCELFLATGAVFDV</sequence>
<gene>
    <name evidence="9" type="ORF">ACFSKW_38560</name>
</gene>
<keyword evidence="4" id="KW-0646">Protease inhibitor</keyword>